<dbReference type="AlphaFoldDB" id="A7T3Q8"/>
<dbReference type="PANTHER" id="PTHR33395">
    <property type="entry name" value="TRANSCRIPTASE, PUTATIVE-RELATED-RELATED"/>
    <property type="match status" value="1"/>
</dbReference>
<feature type="chain" id="PRO_5002714874" description="Endonuclease/exonuclease/phosphatase domain-containing protein" evidence="1">
    <location>
        <begin position="20"/>
        <end position="371"/>
    </location>
</feature>
<evidence type="ECO:0000259" key="2">
    <source>
        <dbReference type="Pfam" id="PF03372"/>
    </source>
</evidence>
<organism evidence="3 4">
    <name type="scientific">Nematostella vectensis</name>
    <name type="common">Starlet sea anemone</name>
    <dbReference type="NCBI Taxonomy" id="45351"/>
    <lineage>
        <taxon>Eukaryota</taxon>
        <taxon>Metazoa</taxon>
        <taxon>Cnidaria</taxon>
        <taxon>Anthozoa</taxon>
        <taxon>Hexacorallia</taxon>
        <taxon>Actiniaria</taxon>
        <taxon>Edwardsiidae</taxon>
        <taxon>Nematostella</taxon>
    </lineage>
</organism>
<evidence type="ECO:0000313" key="4">
    <source>
        <dbReference type="Proteomes" id="UP000001593"/>
    </source>
</evidence>
<dbReference type="PANTHER" id="PTHR33395:SF22">
    <property type="entry name" value="REVERSE TRANSCRIPTASE DOMAIN-CONTAINING PROTEIN"/>
    <property type="match status" value="1"/>
</dbReference>
<dbReference type="Proteomes" id="UP000001593">
    <property type="component" value="Unassembled WGS sequence"/>
</dbReference>
<dbReference type="Gene3D" id="3.60.10.10">
    <property type="entry name" value="Endonuclease/exonuclease/phosphatase"/>
    <property type="match status" value="1"/>
</dbReference>
<dbReference type="Pfam" id="PF03372">
    <property type="entry name" value="Exo_endo_phos"/>
    <property type="match status" value="1"/>
</dbReference>
<dbReference type="GO" id="GO:0003824">
    <property type="term" value="F:catalytic activity"/>
    <property type="evidence" value="ECO:0007669"/>
    <property type="project" value="InterPro"/>
</dbReference>
<dbReference type="PhylomeDB" id="A7T3Q8"/>
<dbReference type="EMBL" id="DS470598">
    <property type="protein sequence ID" value="EDO29407.1"/>
    <property type="molecule type" value="Genomic_DNA"/>
</dbReference>
<dbReference type="SUPFAM" id="SSF56219">
    <property type="entry name" value="DNase I-like"/>
    <property type="match status" value="1"/>
</dbReference>
<proteinExistence type="predicted"/>
<dbReference type="InterPro" id="IPR005135">
    <property type="entry name" value="Endo/exonuclease/phosphatase"/>
</dbReference>
<accession>A7T3Q8</accession>
<protein>
    <recommendedName>
        <fullName evidence="2">Endonuclease/exonuclease/phosphatase domain-containing protein</fullName>
    </recommendedName>
</protein>
<evidence type="ECO:0000256" key="1">
    <source>
        <dbReference type="SAM" id="SignalP"/>
    </source>
</evidence>
<dbReference type="HOGENOM" id="CLU_755020_0_0_1"/>
<name>A7T3Q8_NEMVE</name>
<gene>
    <name evidence="3" type="ORF">NEMVEDRAFT_v1g221909</name>
</gene>
<dbReference type="InterPro" id="IPR036691">
    <property type="entry name" value="Endo/exonu/phosph_ase_sf"/>
</dbReference>
<keyword evidence="1" id="KW-0732">Signal</keyword>
<feature type="domain" description="Endonuclease/exonuclease/phosphatase" evidence="2">
    <location>
        <begin position="116"/>
        <end position="319"/>
    </location>
</feature>
<feature type="signal peptide" evidence="1">
    <location>
        <begin position="1"/>
        <end position="19"/>
    </location>
</feature>
<keyword evidence="4" id="KW-1185">Reference proteome</keyword>
<dbReference type="InParanoid" id="A7T3Q8"/>
<sequence>MIWHWKLLTFTFLCLVLRGINDSHDNSSVLLRASNDLIINDTPQFHFRRLHKSTPSSSTAPARVCLDLLRSASIALLLVCLLNDVQLNPGPQATNHATNVHLPCIPLSKNGVRICHWNARSFNNDKYEQIKEILTHPRTEIDVIIITETWLNSSHTNEEYGIPGYHIERKDRTRKERGGVMMYVSHAMAYTRLPTLESSDTELLCTQVIPCKSNCPIIIAGVYRVPDSTAEMDAKLEGLIEKMYITNKEALLLGDFNINFLKQQNHKHRLIKFLTSLGFTQTINEVTRPKSQACLDHVYTNQPQCITKTKVCNIGLSDHLPVCDVRRYKKKQDRAADKNHVYISYRDCKKLDEEAFLKDLDEAPWKVDEII</sequence>
<reference evidence="3 4" key="1">
    <citation type="journal article" date="2007" name="Science">
        <title>Sea anemone genome reveals ancestral eumetazoan gene repertoire and genomic organization.</title>
        <authorList>
            <person name="Putnam N.H."/>
            <person name="Srivastava M."/>
            <person name="Hellsten U."/>
            <person name="Dirks B."/>
            <person name="Chapman J."/>
            <person name="Salamov A."/>
            <person name="Terry A."/>
            <person name="Shapiro H."/>
            <person name="Lindquist E."/>
            <person name="Kapitonov V.V."/>
            <person name="Jurka J."/>
            <person name="Genikhovich G."/>
            <person name="Grigoriev I.V."/>
            <person name="Lucas S.M."/>
            <person name="Steele R.E."/>
            <person name="Finnerty J.R."/>
            <person name="Technau U."/>
            <person name="Martindale M.Q."/>
            <person name="Rokhsar D.S."/>
        </authorList>
    </citation>
    <scope>NUCLEOTIDE SEQUENCE [LARGE SCALE GENOMIC DNA]</scope>
    <source>
        <strain evidence="4">CH2 X CH6</strain>
    </source>
</reference>
<evidence type="ECO:0000313" key="3">
    <source>
        <dbReference type="EMBL" id="EDO29407.1"/>
    </source>
</evidence>